<dbReference type="Gene3D" id="3.10.350.10">
    <property type="entry name" value="LysM domain"/>
    <property type="match status" value="2"/>
</dbReference>
<evidence type="ECO:0000256" key="1">
    <source>
        <dbReference type="SAM" id="SignalP"/>
    </source>
</evidence>
<keyword evidence="4" id="KW-1185">Reference proteome</keyword>
<keyword evidence="1" id="KW-0732">Signal</keyword>
<feature type="chain" id="PRO_5040909066" evidence="1">
    <location>
        <begin position="34"/>
        <end position="338"/>
    </location>
</feature>
<dbReference type="RefSeq" id="WP_268751495.1">
    <property type="nucleotide sequence ID" value="NZ_JAPRFQ010000001.1"/>
</dbReference>
<gene>
    <name evidence="3" type="ORF">OW157_01130</name>
</gene>
<feature type="domain" description="LysM" evidence="2">
    <location>
        <begin position="45"/>
        <end position="88"/>
    </location>
</feature>
<protein>
    <submittedName>
        <fullName evidence="3">LysM peptidoglycan-binding domain-containing protein</fullName>
    </submittedName>
</protein>
<comment type="caution">
    <text evidence="3">The sequence shown here is derived from an EMBL/GenBank/DDBJ whole genome shotgun (WGS) entry which is preliminary data.</text>
</comment>
<accession>A0A9X3FNJ7</accession>
<sequence>MKTQINKKVKLLTASAGLMTVAALALSDVPVQAEDTVDTDQVTTITYKVQAGDSLYKIAQNYGVTVDQLKEWNDKTNDFLAINEKLVIKTAEPGDSNDQSEPEEKVTADNVEAIVFKTNEGAKDAARKFFNPKKHSLWQIVWVEDGYMVKFTPITAEEAGQDEEDNEDNSGNTVTTDQYYQNLDQAIAAAKKGYNNDKYSNWRVDWTKDGYVITYTLKKQDPPKKSEEDEKPEQVDSIYTVQAGDSYWKIAQKFGVSIEDLQAWNKTNDYNLAIGDKLIVKALQKEDEAPTDQNQEPKYYQNLNEAIAKAKAGFDTDKYSNWRVDWTEKGYQIHYTNK</sequence>
<organism evidence="3 4">
    <name type="scientific">Aerococcus kribbianus</name>
    <dbReference type="NCBI Taxonomy" id="2999064"/>
    <lineage>
        <taxon>Bacteria</taxon>
        <taxon>Bacillati</taxon>
        <taxon>Bacillota</taxon>
        <taxon>Bacilli</taxon>
        <taxon>Lactobacillales</taxon>
        <taxon>Aerococcaceae</taxon>
        <taxon>Aerococcus</taxon>
    </lineage>
</organism>
<evidence type="ECO:0000259" key="2">
    <source>
        <dbReference type="PROSITE" id="PS51782"/>
    </source>
</evidence>
<dbReference type="CDD" id="cd00118">
    <property type="entry name" value="LysM"/>
    <property type="match status" value="2"/>
</dbReference>
<dbReference type="SMART" id="SM00257">
    <property type="entry name" value="LysM"/>
    <property type="match status" value="2"/>
</dbReference>
<dbReference type="PANTHER" id="PTHR33734">
    <property type="entry name" value="LYSM DOMAIN-CONTAINING GPI-ANCHORED PROTEIN 2"/>
    <property type="match status" value="1"/>
</dbReference>
<feature type="domain" description="LysM" evidence="2">
    <location>
        <begin position="237"/>
        <end position="280"/>
    </location>
</feature>
<dbReference type="InterPro" id="IPR036779">
    <property type="entry name" value="LysM_dom_sf"/>
</dbReference>
<dbReference type="Proteomes" id="UP001146670">
    <property type="component" value="Unassembled WGS sequence"/>
</dbReference>
<proteinExistence type="predicted"/>
<dbReference type="EMBL" id="JAPRFR010000001">
    <property type="protein sequence ID" value="MCZ0725169.1"/>
    <property type="molecule type" value="Genomic_DNA"/>
</dbReference>
<dbReference type="InterPro" id="IPR018392">
    <property type="entry name" value="LysM"/>
</dbReference>
<dbReference type="PANTHER" id="PTHR33734:SF22">
    <property type="entry name" value="MEMBRANE-BOUND LYTIC MUREIN TRANSGLYCOSYLASE D"/>
    <property type="match status" value="1"/>
</dbReference>
<dbReference type="SUPFAM" id="SSF54106">
    <property type="entry name" value="LysM domain"/>
    <property type="match status" value="2"/>
</dbReference>
<dbReference type="GO" id="GO:0008932">
    <property type="term" value="F:lytic endotransglycosylase activity"/>
    <property type="evidence" value="ECO:0007669"/>
    <property type="project" value="TreeGrafter"/>
</dbReference>
<reference evidence="3" key="1">
    <citation type="submission" date="2022-12" db="EMBL/GenBank/DDBJ databases">
        <title>Description and comparative metabolic analysis of Aerococcus sp. nov., isolated from the feces of a pig.</title>
        <authorList>
            <person name="Chang Y.-H."/>
        </authorList>
    </citation>
    <scope>NUCLEOTIDE SEQUENCE</scope>
    <source>
        <strain evidence="3">YH-aer222</strain>
    </source>
</reference>
<dbReference type="AlphaFoldDB" id="A0A9X3FNJ7"/>
<dbReference type="PROSITE" id="PS51782">
    <property type="entry name" value="LYSM"/>
    <property type="match status" value="2"/>
</dbReference>
<evidence type="ECO:0000313" key="3">
    <source>
        <dbReference type="EMBL" id="MCZ0725169.1"/>
    </source>
</evidence>
<dbReference type="Pfam" id="PF01476">
    <property type="entry name" value="LysM"/>
    <property type="match status" value="2"/>
</dbReference>
<evidence type="ECO:0000313" key="4">
    <source>
        <dbReference type="Proteomes" id="UP001146670"/>
    </source>
</evidence>
<feature type="signal peptide" evidence="1">
    <location>
        <begin position="1"/>
        <end position="33"/>
    </location>
</feature>
<name>A0A9X3FNJ7_9LACT</name>